<evidence type="ECO:0000256" key="4">
    <source>
        <dbReference type="ARBA" id="ARBA00022771"/>
    </source>
</evidence>
<dbReference type="Pfam" id="PF00096">
    <property type="entry name" value="zf-C2H2"/>
    <property type="match status" value="14"/>
</dbReference>
<feature type="domain" description="C2H2-type" evidence="11">
    <location>
        <begin position="572"/>
        <end position="599"/>
    </location>
</feature>
<feature type="domain" description="C2H2-type" evidence="11">
    <location>
        <begin position="915"/>
        <end position="942"/>
    </location>
</feature>
<gene>
    <name evidence="12" type="ORF">CHILSU_LOCUS892</name>
</gene>
<feature type="domain" description="C2H2-type" evidence="11">
    <location>
        <begin position="852"/>
        <end position="879"/>
    </location>
</feature>
<feature type="domain" description="C2H2-type" evidence="11">
    <location>
        <begin position="516"/>
        <end position="543"/>
    </location>
</feature>
<dbReference type="PANTHER" id="PTHR47772:SF13">
    <property type="entry name" value="GASTRULA ZINC FINGER PROTEIN XLCGF49.1-LIKE-RELATED"/>
    <property type="match status" value="1"/>
</dbReference>
<keyword evidence="3" id="KW-0677">Repeat</keyword>
<evidence type="ECO:0000256" key="8">
    <source>
        <dbReference type="ARBA" id="ARBA00023242"/>
    </source>
</evidence>
<organism evidence="12 13">
    <name type="scientific">Chilo suppressalis</name>
    <name type="common">Asiatic rice borer moth</name>
    <dbReference type="NCBI Taxonomy" id="168631"/>
    <lineage>
        <taxon>Eukaryota</taxon>
        <taxon>Metazoa</taxon>
        <taxon>Ecdysozoa</taxon>
        <taxon>Arthropoda</taxon>
        <taxon>Hexapoda</taxon>
        <taxon>Insecta</taxon>
        <taxon>Pterygota</taxon>
        <taxon>Neoptera</taxon>
        <taxon>Endopterygota</taxon>
        <taxon>Lepidoptera</taxon>
        <taxon>Glossata</taxon>
        <taxon>Ditrysia</taxon>
        <taxon>Pyraloidea</taxon>
        <taxon>Crambidae</taxon>
        <taxon>Crambinae</taxon>
        <taxon>Chilo</taxon>
    </lineage>
</organism>
<feature type="region of interest" description="Disordered" evidence="10">
    <location>
        <begin position="1011"/>
        <end position="1039"/>
    </location>
</feature>
<accession>A0ABN8L6J3</accession>
<evidence type="ECO:0000256" key="10">
    <source>
        <dbReference type="SAM" id="MobiDB-lite"/>
    </source>
</evidence>
<dbReference type="InterPro" id="IPR036236">
    <property type="entry name" value="Znf_C2H2_sf"/>
</dbReference>
<feature type="region of interest" description="Disordered" evidence="10">
    <location>
        <begin position="1"/>
        <end position="43"/>
    </location>
</feature>
<feature type="domain" description="C2H2-type" evidence="11">
    <location>
        <begin position="600"/>
        <end position="627"/>
    </location>
</feature>
<feature type="compositionally biased region" description="Low complexity" evidence="10">
    <location>
        <begin position="1011"/>
        <end position="1025"/>
    </location>
</feature>
<feature type="region of interest" description="Disordered" evidence="10">
    <location>
        <begin position="979"/>
        <end position="999"/>
    </location>
</feature>
<evidence type="ECO:0000256" key="7">
    <source>
        <dbReference type="ARBA" id="ARBA00023163"/>
    </source>
</evidence>
<evidence type="ECO:0000256" key="2">
    <source>
        <dbReference type="ARBA" id="ARBA00022723"/>
    </source>
</evidence>
<evidence type="ECO:0000256" key="6">
    <source>
        <dbReference type="ARBA" id="ARBA00023015"/>
    </source>
</evidence>
<feature type="domain" description="C2H2-type" evidence="11">
    <location>
        <begin position="712"/>
        <end position="739"/>
    </location>
</feature>
<dbReference type="SMART" id="SM00355">
    <property type="entry name" value="ZnF_C2H2"/>
    <property type="match status" value="18"/>
</dbReference>
<feature type="domain" description="C2H2-type" evidence="11">
    <location>
        <begin position="447"/>
        <end position="474"/>
    </location>
</feature>
<dbReference type="PANTHER" id="PTHR47772">
    <property type="entry name" value="ZINC FINGER PROTEIN 200"/>
    <property type="match status" value="1"/>
</dbReference>
<dbReference type="PROSITE" id="PS00028">
    <property type="entry name" value="ZINC_FINGER_C2H2_1"/>
    <property type="match status" value="18"/>
</dbReference>
<feature type="domain" description="C2H2-type" evidence="11">
    <location>
        <begin position="544"/>
        <end position="571"/>
    </location>
</feature>
<dbReference type="EMBL" id="OU963903">
    <property type="protein sequence ID" value="CAH2980170.1"/>
    <property type="molecule type" value="Genomic_DNA"/>
</dbReference>
<evidence type="ECO:0000256" key="9">
    <source>
        <dbReference type="PROSITE-ProRule" id="PRU00042"/>
    </source>
</evidence>
<keyword evidence="2" id="KW-0479">Metal-binding</keyword>
<evidence type="ECO:0000256" key="3">
    <source>
        <dbReference type="ARBA" id="ARBA00022737"/>
    </source>
</evidence>
<keyword evidence="7" id="KW-0804">Transcription</keyword>
<dbReference type="InterPro" id="IPR050636">
    <property type="entry name" value="C2H2-ZF_domain-containing"/>
</dbReference>
<dbReference type="SUPFAM" id="SSF57667">
    <property type="entry name" value="beta-beta-alpha zinc fingers"/>
    <property type="match status" value="10"/>
</dbReference>
<feature type="domain" description="C2H2-type" evidence="11">
    <location>
        <begin position="628"/>
        <end position="655"/>
    </location>
</feature>
<feature type="domain" description="C2H2-type" evidence="11">
    <location>
        <begin position="796"/>
        <end position="823"/>
    </location>
</feature>
<keyword evidence="6" id="KW-0805">Transcription regulation</keyword>
<reference evidence="12" key="1">
    <citation type="submission" date="2021-12" db="EMBL/GenBank/DDBJ databases">
        <authorList>
            <person name="King R."/>
        </authorList>
    </citation>
    <scope>NUCLEOTIDE SEQUENCE</scope>
</reference>
<evidence type="ECO:0000313" key="13">
    <source>
        <dbReference type="Proteomes" id="UP001153292"/>
    </source>
</evidence>
<proteinExistence type="predicted"/>
<keyword evidence="4 9" id="KW-0863">Zinc-finger</keyword>
<keyword evidence="5" id="KW-0862">Zinc</keyword>
<evidence type="ECO:0000313" key="12">
    <source>
        <dbReference type="EMBL" id="CAH2980170.1"/>
    </source>
</evidence>
<feature type="domain" description="C2H2-type" evidence="11">
    <location>
        <begin position="684"/>
        <end position="711"/>
    </location>
</feature>
<feature type="domain" description="C2H2-type" evidence="11">
    <location>
        <begin position="740"/>
        <end position="767"/>
    </location>
</feature>
<comment type="subcellular location">
    <subcellularLocation>
        <location evidence="1">Nucleus</location>
    </subcellularLocation>
</comment>
<feature type="compositionally biased region" description="Polar residues" evidence="10">
    <location>
        <begin position="980"/>
        <end position="999"/>
    </location>
</feature>
<keyword evidence="8" id="KW-0539">Nucleus</keyword>
<feature type="domain" description="C2H2-type" evidence="11">
    <location>
        <begin position="419"/>
        <end position="446"/>
    </location>
</feature>
<feature type="domain" description="C2H2-type" evidence="11">
    <location>
        <begin position="768"/>
        <end position="795"/>
    </location>
</feature>
<evidence type="ECO:0000256" key="5">
    <source>
        <dbReference type="ARBA" id="ARBA00022833"/>
    </source>
</evidence>
<feature type="domain" description="C2H2-type" evidence="11">
    <location>
        <begin position="881"/>
        <end position="908"/>
    </location>
</feature>
<dbReference type="InterPro" id="IPR013087">
    <property type="entry name" value="Znf_C2H2_type"/>
</dbReference>
<feature type="domain" description="C2H2-type" evidence="11">
    <location>
        <begin position="824"/>
        <end position="851"/>
    </location>
</feature>
<evidence type="ECO:0000256" key="1">
    <source>
        <dbReference type="ARBA" id="ARBA00004123"/>
    </source>
</evidence>
<dbReference type="PROSITE" id="PS50157">
    <property type="entry name" value="ZINC_FINGER_C2H2_2"/>
    <property type="match status" value="18"/>
</dbReference>
<dbReference type="Gene3D" id="3.30.160.60">
    <property type="entry name" value="Classic Zinc Finger"/>
    <property type="match status" value="17"/>
</dbReference>
<feature type="domain" description="C2H2-type" evidence="11">
    <location>
        <begin position="488"/>
        <end position="515"/>
    </location>
</feature>
<evidence type="ECO:0000259" key="11">
    <source>
        <dbReference type="PROSITE" id="PS50157"/>
    </source>
</evidence>
<dbReference type="Proteomes" id="UP001153292">
    <property type="component" value="Chromosome 10"/>
</dbReference>
<feature type="domain" description="C2H2-type" evidence="11">
    <location>
        <begin position="656"/>
        <end position="683"/>
    </location>
</feature>
<feature type="compositionally biased region" description="Low complexity" evidence="10">
    <location>
        <begin position="21"/>
        <end position="36"/>
    </location>
</feature>
<name>A0ABN8L6J3_CHISP</name>
<protein>
    <recommendedName>
        <fullName evidence="11">C2H2-type domain-containing protein</fullName>
    </recommendedName>
</protein>
<sequence>MNPDHHNINTGGGQPPGTSESQNQRVQSAQQQQQGSNLPATTSATDLRVNSAAVNVALSSVAKYWVFTNLFPGPIPQVSVYGLPTGARIENGKPVQLLQDLGQTHASILNGDPNIILGHHASQPQVTVSAAGAQQIPVSQIIATQSGQAHEALVAHTQQQELAAHQASGTTQVTVSPGQPHQQVPNNRVEFVQHHNIDMGHHSHQHLMQQQLMASARPEHSNQQIQLTVSEDGIVTVVEPGGKLVDKEELHEAIKMPTDHTLTVHQLQQIVGQQVIDSVVRIEQATGEPANILVTHNPDGTTSIEASPGDQLIVKDEKNSSKLETTQYAEIKDIKGIDLKSVGAMGMEGAVVKISGASEHDLHAMYKVNVEDLSQLLAYHEVFGKLNAEGQQQAKPVEVDVEAGTSTAMAEAESPPGHHSCDICGKIFQFRYQLIVHRRYHGESKPFTCQVCGSAFANLVELSKHGKCHLAGDPAERHTKRMTQDKPYACTTCHKTFSRKEHLDNHVRSHTGETPYRCEFCAKTFTRKEHMVNHVRKHTGETPHRCELCKKSFTRKEHFMNHVMWHTGETPHHCQICGKKYTRKEHLTNHMRSHTNDTPFRCDLCGKSFTRKEHFTNHIMWHTGETPHRCDFCSKTFTRKEHLLNHVRQHTGESPHRCNFCSKSFTRREHLVNHVRQHTGETPFQCGYCPKAFTRKDHLVNHVRQHTGESPHKCSFCTKSFTRKEHLTNHVRQHTGESPHRCSYCAKSFTRKEHLTNHIRQHTGETPFKCTYCAKSFSRKEHLTNHVHLHTGETPHKCAFCTKTFSRKEHLTNHVRIHTGESPHRCQLCQKTFTRKEHLTNHFKQHTGDAPHACRVCSKPFTRKEHLVTHMRSHTCGQRPFSCGECGKSFPLKGNLLFHERSHNKAGAAAGNRPYRCDVCSKEFLCKGHLVSHRRTHTEAGDPPAAGDAPAETEDCGDCNAKCVKIDPETIERKYEIGTTAESSKPAANNVTEHQQSNPTVMQITSQEVRTAPTSTASVPTTFTVSGQNHAHHPVTVNY</sequence>
<keyword evidence="13" id="KW-1185">Reference proteome</keyword>